<reference evidence="6 7" key="1">
    <citation type="submission" date="2021-03" db="EMBL/GenBank/DDBJ databases">
        <title>Genomic Encyclopedia of Type Strains, Phase IV (KMG-IV): sequencing the most valuable type-strain genomes for metagenomic binning, comparative biology and taxonomic classification.</title>
        <authorList>
            <person name="Goeker M."/>
        </authorList>
    </citation>
    <scope>NUCLEOTIDE SEQUENCE [LARGE SCALE GENOMIC DNA]</scope>
    <source>
        <strain evidence="6 7">DSM 26048</strain>
    </source>
</reference>
<evidence type="ECO:0000256" key="1">
    <source>
        <dbReference type="ARBA" id="ARBA00022475"/>
    </source>
</evidence>
<keyword evidence="1" id="KW-1003">Cell membrane</keyword>
<organism evidence="6 7">
    <name type="scientific">Paenibacillus eucommiae</name>
    <dbReference type="NCBI Taxonomy" id="1355755"/>
    <lineage>
        <taxon>Bacteria</taxon>
        <taxon>Bacillati</taxon>
        <taxon>Bacillota</taxon>
        <taxon>Bacilli</taxon>
        <taxon>Bacillales</taxon>
        <taxon>Paenibacillaceae</taxon>
        <taxon>Paenibacillus</taxon>
    </lineage>
</organism>
<proteinExistence type="predicted"/>
<name>A0ABS4IWE7_9BACL</name>
<accession>A0ABS4IWE7</accession>
<keyword evidence="5" id="KW-0449">Lipoprotein</keyword>
<dbReference type="EMBL" id="JAGGLB010000008">
    <property type="protein sequence ID" value="MBP1991405.1"/>
    <property type="molecule type" value="Genomic_DNA"/>
</dbReference>
<gene>
    <name evidence="6" type="ORF">J2Z66_003012</name>
</gene>
<evidence type="ECO:0000256" key="4">
    <source>
        <dbReference type="ARBA" id="ARBA00023139"/>
    </source>
</evidence>
<keyword evidence="7" id="KW-1185">Reference proteome</keyword>
<keyword evidence="2" id="KW-0732">Signal</keyword>
<dbReference type="Proteomes" id="UP001519287">
    <property type="component" value="Unassembled WGS sequence"/>
</dbReference>
<dbReference type="RefSeq" id="WP_209972154.1">
    <property type="nucleotide sequence ID" value="NZ_JAGGLB010000008.1"/>
</dbReference>
<keyword evidence="3" id="KW-0472">Membrane</keyword>
<dbReference type="SUPFAM" id="SSF53850">
    <property type="entry name" value="Periplasmic binding protein-like II"/>
    <property type="match status" value="1"/>
</dbReference>
<evidence type="ECO:0000256" key="2">
    <source>
        <dbReference type="ARBA" id="ARBA00022729"/>
    </source>
</evidence>
<dbReference type="InterPro" id="IPR050490">
    <property type="entry name" value="Bact_solute-bd_prot1"/>
</dbReference>
<sequence length="508" mass="57292">MSRTWSRTSMSMVMMLVLVIAGIGCSAKSTTNAVETTQPSKVEKVYIYANAGNLEVASSFSKPEELELVRQEIIKKSGFEIVPIIPPKGGGDKLSLLLASNEPLDIFMGDVVMYRNHKAIQPVQKLLDKHGANILKLWPEAWSDSWKAFSDKEGNVWGIPSAPSLALKPVFLRTDWLKKLNLSMPTTIEEFEHVLQAFKEKDPMGNGQTIPLIAPVDALNLGLAGGFMDIGYGNWLDTDGKIKPAELHPGYRAFIEKMSEWYKKGYIYKETYTLSSAGARELVTKGRVGASLIHYSLITNSEHQLQQIVPEAKYEVAADLKGPQGFIQTLPDTPTLGWLISKNSKNPEAAIKLINWIYSDIENYNLLFYGIKDRHWKYVDEENHVMEQLNQDYAGEFLTASTVAYMKMTSFSDPAQKPEYDYLSTYSGDTSRVKKGTTADRSFLYDYKLISDSLPNQADITRMTYEEIVKFITGARPMSDYDKFIEELYAAGLDKWIEVYTEQYNNAK</sequence>
<evidence type="ECO:0000256" key="5">
    <source>
        <dbReference type="ARBA" id="ARBA00023288"/>
    </source>
</evidence>
<evidence type="ECO:0000313" key="6">
    <source>
        <dbReference type="EMBL" id="MBP1991405.1"/>
    </source>
</evidence>
<dbReference type="PANTHER" id="PTHR43649:SF33">
    <property type="entry name" value="POLYGALACTURONAN_RHAMNOGALACTURONAN-BINDING PROTEIN YTCQ"/>
    <property type="match status" value="1"/>
</dbReference>
<evidence type="ECO:0000313" key="7">
    <source>
        <dbReference type="Proteomes" id="UP001519287"/>
    </source>
</evidence>
<comment type="caution">
    <text evidence="6">The sequence shown here is derived from an EMBL/GenBank/DDBJ whole genome shotgun (WGS) entry which is preliminary data.</text>
</comment>
<protein>
    <submittedName>
        <fullName evidence="6">ABC-type glycerol-3-phosphate transport system substrate-binding protein</fullName>
    </submittedName>
</protein>
<dbReference type="PROSITE" id="PS51257">
    <property type="entry name" value="PROKAR_LIPOPROTEIN"/>
    <property type="match status" value="1"/>
</dbReference>
<keyword evidence="4" id="KW-0564">Palmitate</keyword>
<dbReference type="InterPro" id="IPR006059">
    <property type="entry name" value="SBP"/>
</dbReference>
<dbReference type="PANTHER" id="PTHR43649">
    <property type="entry name" value="ARABINOSE-BINDING PROTEIN-RELATED"/>
    <property type="match status" value="1"/>
</dbReference>
<evidence type="ECO:0000256" key="3">
    <source>
        <dbReference type="ARBA" id="ARBA00023136"/>
    </source>
</evidence>
<dbReference type="Pfam" id="PF01547">
    <property type="entry name" value="SBP_bac_1"/>
    <property type="match status" value="1"/>
</dbReference>
<dbReference type="Gene3D" id="3.40.190.10">
    <property type="entry name" value="Periplasmic binding protein-like II"/>
    <property type="match status" value="2"/>
</dbReference>